<reference evidence="4 5" key="1">
    <citation type="submission" date="2023-03" db="EMBL/GenBank/DDBJ databases">
        <title>Altererythrobacter sp. CAU 1644 isolated from sand.</title>
        <authorList>
            <person name="Kim W."/>
        </authorList>
    </citation>
    <scope>NUCLEOTIDE SEQUENCE [LARGE SCALE GENOMIC DNA]</scope>
    <source>
        <strain evidence="4 5">CAU 1644</strain>
    </source>
</reference>
<feature type="coiled-coil region" evidence="1">
    <location>
        <begin position="144"/>
        <end position="171"/>
    </location>
</feature>
<dbReference type="InterPro" id="IPR029016">
    <property type="entry name" value="GAF-like_dom_sf"/>
</dbReference>
<evidence type="ECO:0000259" key="2">
    <source>
        <dbReference type="Pfam" id="PF01590"/>
    </source>
</evidence>
<feature type="domain" description="PAS fold-3" evidence="3">
    <location>
        <begin position="193"/>
        <end position="277"/>
    </location>
</feature>
<evidence type="ECO:0000259" key="3">
    <source>
        <dbReference type="Pfam" id="PF08447"/>
    </source>
</evidence>
<sequence length="284" mass="31065">MEELILGGAPPGVAISGLSRLATKIAGGAAGAITYVQHGRQLFYAPNGFDLVEASLDDSFCIHGISENEALLVADARQDPRFSQNRFVTEKPFIRSYLGLPICEHDGAAVGMLCVMSPRPAAFDSGHIETLKPIVKAIEDLLELRCVEADLAQAENQIADERKNSSQLSAILSQTEEVAGIGVWQVKLDTQELVWSDKVYAIHGHPVGEPISVEQAIEYYVPEDRDRVAEAVNNAIMYREEFDFEATIRDGDGKLRRVRSKGERVDIDGTDDRLLGIFQEVGGP</sequence>
<dbReference type="InterPro" id="IPR013655">
    <property type="entry name" value="PAS_fold_3"/>
</dbReference>
<dbReference type="EMBL" id="CP121106">
    <property type="protein sequence ID" value="WFL76167.1"/>
    <property type="molecule type" value="Genomic_DNA"/>
</dbReference>
<dbReference type="PANTHER" id="PTHR43102:SF2">
    <property type="entry name" value="GAF DOMAIN-CONTAINING PROTEIN"/>
    <property type="match status" value="1"/>
</dbReference>
<dbReference type="InterPro" id="IPR003018">
    <property type="entry name" value="GAF"/>
</dbReference>
<evidence type="ECO:0000313" key="4">
    <source>
        <dbReference type="EMBL" id="WFL76167.1"/>
    </source>
</evidence>
<evidence type="ECO:0000313" key="5">
    <source>
        <dbReference type="Proteomes" id="UP001215827"/>
    </source>
</evidence>
<dbReference type="CDD" id="cd00130">
    <property type="entry name" value="PAS"/>
    <property type="match status" value="1"/>
</dbReference>
<dbReference type="Proteomes" id="UP001215827">
    <property type="component" value="Chromosome"/>
</dbReference>
<dbReference type="PANTHER" id="PTHR43102">
    <property type="entry name" value="SLR1143 PROTEIN"/>
    <property type="match status" value="1"/>
</dbReference>
<dbReference type="InterPro" id="IPR035965">
    <property type="entry name" value="PAS-like_dom_sf"/>
</dbReference>
<gene>
    <name evidence="4" type="ORF">P7228_09150</name>
</gene>
<feature type="domain" description="GAF" evidence="2">
    <location>
        <begin position="22"/>
        <end position="133"/>
    </location>
</feature>
<dbReference type="InterPro" id="IPR000014">
    <property type="entry name" value="PAS"/>
</dbReference>
<proteinExistence type="predicted"/>
<keyword evidence="1" id="KW-0175">Coiled coil</keyword>
<protein>
    <submittedName>
        <fullName evidence="4">PAS domain-containing protein</fullName>
    </submittedName>
</protein>
<keyword evidence="5" id="KW-1185">Reference proteome</keyword>
<dbReference type="SUPFAM" id="SSF55785">
    <property type="entry name" value="PYP-like sensor domain (PAS domain)"/>
    <property type="match status" value="1"/>
</dbReference>
<dbReference type="Pfam" id="PF08447">
    <property type="entry name" value="PAS_3"/>
    <property type="match status" value="1"/>
</dbReference>
<dbReference type="RefSeq" id="WP_278014933.1">
    <property type="nucleotide sequence ID" value="NZ_CP121106.1"/>
</dbReference>
<evidence type="ECO:0000256" key="1">
    <source>
        <dbReference type="SAM" id="Coils"/>
    </source>
</evidence>
<dbReference type="Pfam" id="PF01590">
    <property type="entry name" value="GAF"/>
    <property type="match status" value="1"/>
</dbReference>
<dbReference type="Gene3D" id="3.30.450.40">
    <property type="match status" value="1"/>
</dbReference>
<dbReference type="SUPFAM" id="SSF55781">
    <property type="entry name" value="GAF domain-like"/>
    <property type="match status" value="1"/>
</dbReference>
<accession>A0ABY8FMB9</accession>
<dbReference type="Gene3D" id="3.30.450.20">
    <property type="entry name" value="PAS domain"/>
    <property type="match status" value="1"/>
</dbReference>
<organism evidence="4 5">
    <name type="scientific">Altererythrobacter arenosus</name>
    <dbReference type="NCBI Taxonomy" id="3032592"/>
    <lineage>
        <taxon>Bacteria</taxon>
        <taxon>Pseudomonadati</taxon>
        <taxon>Pseudomonadota</taxon>
        <taxon>Alphaproteobacteria</taxon>
        <taxon>Sphingomonadales</taxon>
        <taxon>Erythrobacteraceae</taxon>
        <taxon>Altererythrobacter</taxon>
    </lineage>
</organism>
<name>A0ABY8FMB9_9SPHN</name>